<gene>
    <name evidence="1" type="ORF">ACH46_17190</name>
</gene>
<dbReference type="PATRIC" id="fig|1136941.3.peg.3514"/>
<dbReference type="AlphaFoldDB" id="A0A0N9NBT9"/>
<evidence type="ECO:0000313" key="1">
    <source>
        <dbReference type="EMBL" id="ALG85904.1"/>
    </source>
</evidence>
<protein>
    <submittedName>
        <fullName evidence="1">Uncharacterized protein</fullName>
    </submittedName>
</protein>
<reference evidence="1 2" key="2">
    <citation type="journal article" date="2017" name="Int. J. Syst. Evol. Microbiol.">
        <title>Gordonia phthalatica sp. nov., a di-n-butyl phthalate-degrading bacterium isolated from activated sludge.</title>
        <authorList>
            <person name="Jin D."/>
            <person name="Kong X."/>
            <person name="Jia M."/>
            <person name="Yu X."/>
            <person name="Wang X."/>
            <person name="Zhuang X."/>
            <person name="Deng Y."/>
            <person name="Bai Z."/>
        </authorList>
    </citation>
    <scope>NUCLEOTIDE SEQUENCE [LARGE SCALE GENOMIC DNA]</scope>
    <source>
        <strain evidence="1 2">QH-11</strain>
    </source>
</reference>
<organism evidence="1 2">
    <name type="scientific">Gordonia phthalatica</name>
    <dbReference type="NCBI Taxonomy" id="1136941"/>
    <lineage>
        <taxon>Bacteria</taxon>
        <taxon>Bacillati</taxon>
        <taxon>Actinomycetota</taxon>
        <taxon>Actinomycetes</taxon>
        <taxon>Mycobacteriales</taxon>
        <taxon>Gordoniaceae</taxon>
        <taxon>Gordonia</taxon>
    </lineage>
</organism>
<dbReference type="STRING" id="1136941.ACH46_17190"/>
<dbReference type="EMBL" id="CP011853">
    <property type="protein sequence ID" value="ALG85904.1"/>
    <property type="molecule type" value="Genomic_DNA"/>
</dbReference>
<dbReference type="KEGG" id="goq:ACH46_17190"/>
<reference evidence="2" key="1">
    <citation type="submission" date="2015-06" db="EMBL/GenBank/DDBJ databases">
        <title>Complete genome sequence and metabolic analysis of phthalate degradation pathway in Gordonia sp. QH-11.</title>
        <authorList>
            <person name="Jin D."/>
            <person name="Kong X."/>
            <person name="Bai Z."/>
        </authorList>
    </citation>
    <scope>NUCLEOTIDE SEQUENCE [LARGE SCALE GENOMIC DNA]</scope>
    <source>
        <strain evidence="2">QH-11</strain>
    </source>
</reference>
<dbReference type="RefSeq" id="WP_062394001.1">
    <property type="nucleotide sequence ID" value="NZ_CP011853.1"/>
</dbReference>
<proteinExistence type="predicted"/>
<accession>A0A0N9NBT9</accession>
<sequence length="63" mass="7581">MTSVTNRTHRRSLLRSIERGLEGLTLDQTTRIRRMRMRIEEMDREPIYDESISRSISRAMKRS</sequence>
<evidence type="ECO:0000313" key="2">
    <source>
        <dbReference type="Proteomes" id="UP000063789"/>
    </source>
</evidence>
<keyword evidence="2" id="KW-1185">Reference proteome</keyword>
<dbReference type="Proteomes" id="UP000063789">
    <property type="component" value="Chromosome"/>
</dbReference>
<name>A0A0N9NBT9_9ACTN</name>